<feature type="transmembrane region" description="Helical" evidence="8">
    <location>
        <begin position="223"/>
        <end position="242"/>
    </location>
</feature>
<evidence type="ECO:0000313" key="10">
    <source>
        <dbReference type="EMBL" id="CAD8383355.1"/>
    </source>
</evidence>
<name>A0A7S0B4X5_9DINO</name>
<evidence type="ECO:0000256" key="6">
    <source>
        <dbReference type="ARBA" id="ARBA00023136"/>
    </source>
</evidence>
<feature type="transmembrane region" description="Helical" evidence="8">
    <location>
        <begin position="295"/>
        <end position="315"/>
    </location>
</feature>
<dbReference type="PANTHER" id="PTHR11730:SF6">
    <property type="entry name" value="AMMONIUM TRANSPORTER"/>
    <property type="match status" value="1"/>
</dbReference>
<dbReference type="GO" id="GO:0008519">
    <property type="term" value="F:ammonium channel activity"/>
    <property type="evidence" value="ECO:0007669"/>
    <property type="project" value="InterPro"/>
</dbReference>
<evidence type="ECO:0000259" key="9">
    <source>
        <dbReference type="Pfam" id="PF00909"/>
    </source>
</evidence>
<gene>
    <name evidence="10" type="ORF">PBAH0796_LOCUS27043</name>
</gene>
<keyword evidence="5 8" id="KW-1133">Transmembrane helix</keyword>
<dbReference type="SUPFAM" id="SSF111352">
    <property type="entry name" value="Ammonium transporter"/>
    <property type="match status" value="1"/>
</dbReference>
<protein>
    <recommendedName>
        <fullName evidence="8">Ammonium transporter</fullName>
    </recommendedName>
</protein>
<feature type="transmembrane region" description="Helical" evidence="8">
    <location>
        <begin position="148"/>
        <end position="169"/>
    </location>
</feature>
<comment type="similarity">
    <text evidence="2 8">Belongs to the ammonia transporter channel (TC 1.A.11.2) family.</text>
</comment>
<keyword evidence="4 8" id="KW-0812">Transmembrane</keyword>
<proteinExistence type="inferred from homology"/>
<evidence type="ECO:0000256" key="3">
    <source>
        <dbReference type="ARBA" id="ARBA00022448"/>
    </source>
</evidence>
<feature type="transmembrane region" description="Helical" evidence="8">
    <location>
        <begin position="189"/>
        <end position="211"/>
    </location>
</feature>
<dbReference type="FunFam" id="1.10.3430.10:FF:000008">
    <property type="entry name" value="Ammonium transporter"/>
    <property type="match status" value="1"/>
</dbReference>
<dbReference type="PANTHER" id="PTHR11730">
    <property type="entry name" value="AMMONIUM TRANSPORTER"/>
    <property type="match status" value="1"/>
</dbReference>
<keyword evidence="3 8" id="KW-0813">Transport</keyword>
<dbReference type="InterPro" id="IPR024041">
    <property type="entry name" value="NH4_transpt_AmtB-like_dom"/>
</dbReference>
<dbReference type="GO" id="GO:0097272">
    <property type="term" value="P:ammonium homeostasis"/>
    <property type="evidence" value="ECO:0007669"/>
    <property type="project" value="TreeGrafter"/>
</dbReference>
<evidence type="ECO:0000256" key="4">
    <source>
        <dbReference type="ARBA" id="ARBA00022692"/>
    </source>
</evidence>
<keyword evidence="7 8" id="KW-0924">Ammonia transport</keyword>
<feature type="transmembrane region" description="Helical" evidence="8">
    <location>
        <begin position="351"/>
        <end position="368"/>
    </location>
</feature>
<dbReference type="InterPro" id="IPR018047">
    <property type="entry name" value="Ammonium_transpt_CS"/>
</dbReference>
<feature type="transmembrane region" description="Helical" evidence="8">
    <location>
        <begin position="262"/>
        <end position="283"/>
    </location>
</feature>
<dbReference type="EMBL" id="HBEG01044387">
    <property type="protein sequence ID" value="CAD8383355.1"/>
    <property type="molecule type" value="Transcribed_RNA"/>
</dbReference>
<feature type="transmembrane region" description="Helical" evidence="8">
    <location>
        <begin position="380"/>
        <end position="403"/>
    </location>
</feature>
<feature type="transmembrane region" description="Helical" evidence="8">
    <location>
        <begin position="34"/>
        <end position="55"/>
    </location>
</feature>
<sequence length="446" mass="47748">MAISEVTMLNWTLGNLTASLEETKANYNEALDTIWMLLAALLVFFMHAGFSLLEAGSVRLKNTQNILAKNLMVVTIGFLCWWVTGWAFAYGAAGDDPNQFIGGKNFFAMGFLDDKTLFRQWFFQGAFCATAGTIVSGAMAERTKLAGFAIYIIFMTAFLYPVIVYWGWSGAGFLYHETGSIIGPAYMDFAGSGLVHMVGGVGALCGAVIVGPRYKRWESEEDFAAHSIPFCVLGTFCLWFGWYGFNPGSTLAMNTADSAYTAGIVAVNTTLSPCVAGLLVFALRATVCPPKLLDVGGFCNGILAGLVAITAGCAAMKTWEALLTGLIGGLVYQGASMLMQKLRVDDVVDAFAVHGATGFWGVFALGLFGENGVFYGGNQLGVQCLGLLLIALWVACLSVLALLPLKFVGFLRLSDDFQEQGADVVEHSPSKAYGQQENGNEAPVKV</sequence>
<feature type="transmembrane region" description="Helical" evidence="8">
    <location>
        <begin position="121"/>
        <end position="141"/>
    </location>
</feature>
<evidence type="ECO:0000256" key="1">
    <source>
        <dbReference type="ARBA" id="ARBA00004141"/>
    </source>
</evidence>
<feature type="transmembrane region" description="Helical" evidence="8">
    <location>
        <begin position="67"/>
        <end position="89"/>
    </location>
</feature>
<feature type="domain" description="Ammonium transporter AmtB-like" evidence="9">
    <location>
        <begin position="34"/>
        <end position="428"/>
    </location>
</feature>
<dbReference type="Pfam" id="PF00909">
    <property type="entry name" value="Ammonium_transp"/>
    <property type="match status" value="1"/>
</dbReference>
<dbReference type="Gene3D" id="1.10.3430.10">
    <property type="entry name" value="Ammonium transporter AmtB like domains"/>
    <property type="match status" value="1"/>
</dbReference>
<dbReference type="GO" id="GO:0005886">
    <property type="term" value="C:plasma membrane"/>
    <property type="evidence" value="ECO:0007669"/>
    <property type="project" value="UniProtKB-SubCell"/>
</dbReference>
<accession>A0A7S0B4X5</accession>
<evidence type="ECO:0000256" key="8">
    <source>
        <dbReference type="RuleBase" id="RU362002"/>
    </source>
</evidence>
<dbReference type="InterPro" id="IPR001905">
    <property type="entry name" value="Ammonium_transpt"/>
</dbReference>
<dbReference type="AlphaFoldDB" id="A0A7S0B4X5"/>
<organism evidence="10">
    <name type="scientific">Pyrodinium bahamense</name>
    <dbReference type="NCBI Taxonomy" id="73915"/>
    <lineage>
        <taxon>Eukaryota</taxon>
        <taxon>Sar</taxon>
        <taxon>Alveolata</taxon>
        <taxon>Dinophyceae</taxon>
        <taxon>Gonyaulacales</taxon>
        <taxon>Pyrocystaceae</taxon>
        <taxon>Pyrodinium</taxon>
    </lineage>
</organism>
<dbReference type="PROSITE" id="PS01219">
    <property type="entry name" value="AMMONIUM_TRANSP"/>
    <property type="match status" value="1"/>
</dbReference>
<dbReference type="NCBIfam" id="TIGR00836">
    <property type="entry name" value="amt"/>
    <property type="match status" value="1"/>
</dbReference>
<keyword evidence="6 8" id="KW-0472">Membrane</keyword>
<comment type="subcellular location">
    <subcellularLocation>
        <location evidence="8">Cell membrane</location>
        <topology evidence="8">Multi-pass membrane protein</topology>
    </subcellularLocation>
    <subcellularLocation>
        <location evidence="1">Membrane</location>
        <topology evidence="1">Multi-pass membrane protein</topology>
    </subcellularLocation>
</comment>
<evidence type="ECO:0000256" key="5">
    <source>
        <dbReference type="ARBA" id="ARBA00022989"/>
    </source>
</evidence>
<evidence type="ECO:0000256" key="2">
    <source>
        <dbReference type="ARBA" id="ARBA00005887"/>
    </source>
</evidence>
<reference evidence="10" key="1">
    <citation type="submission" date="2021-01" db="EMBL/GenBank/DDBJ databases">
        <authorList>
            <person name="Corre E."/>
            <person name="Pelletier E."/>
            <person name="Niang G."/>
            <person name="Scheremetjew M."/>
            <person name="Finn R."/>
            <person name="Kale V."/>
            <person name="Holt S."/>
            <person name="Cochrane G."/>
            <person name="Meng A."/>
            <person name="Brown T."/>
            <person name="Cohen L."/>
        </authorList>
    </citation>
    <scope>NUCLEOTIDE SEQUENCE</scope>
    <source>
        <strain evidence="10">Pbaha01</strain>
    </source>
</reference>
<evidence type="ECO:0000256" key="7">
    <source>
        <dbReference type="ARBA" id="ARBA00023177"/>
    </source>
</evidence>
<dbReference type="InterPro" id="IPR029020">
    <property type="entry name" value="Ammonium/urea_transptr"/>
</dbReference>